<dbReference type="STRING" id="1236976.JCM16418_4060"/>
<dbReference type="Pfam" id="PF02585">
    <property type="entry name" value="PIG-L"/>
    <property type="match status" value="1"/>
</dbReference>
<dbReference type="InterPro" id="IPR003737">
    <property type="entry name" value="GlcNAc_PI_deacetylase-related"/>
</dbReference>
<dbReference type="eggNOG" id="COG2120">
    <property type="taxonomic scope" value="Bacteria"/>
</dbReference>
<dbReference type="Proteomes" id="UP000019364">
    <property type="component" value="Unassembled WGS sequence"/>
</dbReference>
<accession>W7YR39</accession>
<name>W7YR39_9BACL</name>
<dbReference type="PANTHER" id="PTHR12993">
    <property type="entry name" value="N-ACETYLGLUCOSAMINYL-PHOSPHATIDYLINOSITOL DE-N-ACETYLASE-RELATED"/>
    <property type="match status" value="1"/>
</dbReference>
<comment type="caution">
    <text evidence="1">The sequence shown here is derived from an EMBL/GenBank/DDBJ whole genome shotgun (WGS) entry which is preliminary data.</text>
</comment>
<dbReference type="EMBL" id="BAVZ01000016">
    <property type="protein sequence ID" value="GAF09898.1"/>
    <property type="molecule type" value="Genomic_DNA"/>
</dbReference>
<dbReference type="Gene3D" id="3.40.50.10320">
    <property type="entry name" value="LmbE-like"/>
    <property type="match status" value="1"/>
</dbReference>
<dbReference type="AlphaFoldDB" id="W7YR39"/>
<dbReference type="GO" id="GO:0016811">
    <property type="term" value="F:hydrolase activity, acting on carbon-nitrogen (but not peptide) bonds, in linear amides"/>
    <property type="evidence" value="ECO:0007669"/>
    <property type="project" value="TreeGrafter"/>
</dbReference>
<dbReference type="NCBIfam" id="TIGR04000">
    <property type="entry name" value="thiol_BshB2"/>
    <property type="match status" value="1"/>
</dbReference>
<dbReference type="SUPFAM" id="SSF102588">
    <property type="entry name" value="LmbE-like"/>
    <property type="match status" value="1"/>
</dbReference>
<evidence type="ECO:0000313" key="1">
    <source>
        <dbReference type="EMBL" id="GAF09898.1"/>
    </source>
</evidence>
<dbReference type="PANTHER" id="PTHR12993:SF27">
    <property type="entry name" value="N-ACETYL-ALPHA-D-GLUCOSAMINYL L-MALATE DEACETYLASE 2-RELATED"/>
    <property type="match status" value="1"/>
</dbReference>
<dbReference type="InterPro" id="IPR024078">
    <property type="entry name" value="LmbE-like_dom_sf"/>
</dbReference>
<reference evidence="1 2" key="1">
    <citation type="journal article" date="2014" name="Genome Announc.">
        <title>Draft Genome Sequence of Paenibacillus pini JCM 16418T, Isolated from the Rhizosphere of Pine Tree.</title>
        <authorList>
            <person name="Yuki M."/>
            <person name="Oshima K."/>
            <person name="Suda W."/>
            <person name="Oshida Y."/>
            <person name="Kitamura K."/>
            <person name="Iida Y."/>
            <person name="Hattori M."/>
            <person name="Ohkuma M."/>
        </authorList>
    </citation>
    <scope>NUCLEOTIDE SEQUENCE [LARGE SCALE GENOMIC DNA]</scope>
    <source>
        <strain evidence="1 2">JCM 16418</strain>
    </source>
</reference>
<sequence length="218" mass="24694">MMERHILVVLPHPDDESFGISGTLAKHIQEGTQVTYACLTLGEMARNMGKPLMANRVTLPALRKQELQKSCDAIGIQDLRMLGFHDKTIEFEDQDMLTGRLRSLIDEVKPSLIMTFYPGYSVHPDHDATGAAVIRTVTAMPEQDRPKVYCVAFSKGCETILGEPDVTVDVSAFLKNKFASIRAHASQFRWDEMLGNNKETDEAVQKRFANERFWTYHF</sequence>
<evidence type="ECO:0000313" key="2">
    <source>
        <dbReference type="Proteomes" id="UP000019364"/>
    </source>
</evidence>
<proteinExistence type="predicted"/>
<protein>
    <submittedName>
        <fullName evidence="1">LmbE family protein</fullName>
    </submittedName>
</protein>
<keyword evidence="2" id="KW-1185">Reference proteome</keyword>
<organism evidence="1 2">
    <name type="scientific">Paenibacillus pini JCM 16418</name>
    <dbReference type="NCBI Taxonomy" id="1236976"/>
    <lineage>
        <taxon>Bacteria</taxon>
        <taxon>Bacillati</taxon>
        <taxon>Bacillota</taxon>
        <taxon>Bacilli</taxon>
        <taxon>Bacillales</taxon>
        <taxon>Paenibacillaceae</taxon>
        <taxon>Paenibacillus</taxon>
    </lineage>
</organism>
<dbReference type="InterPro" id="IPR023841">
    <property type="entry name" value="BshB2"/>
</dbReference>
<gene>
    <name evidence="1" type="ORF">JCM16418_4060</name>
</gene>